<accession>A0AAD8ZAC7</accession>
<dbReference type="Gene3D" id="1.20.1440.80">
    <property type="entry name" value="Gap junction channel protein cysteine-rich domain"/>
    <property type="match status" value="1"/>
</dbReference>
<dbReference type="AlphaFoldDB" id="A0AAD8ZAC7"/>
<evidence type="ECO:0000259" key="10">
    <source>
        <dbReference type="SMART" id="SM00037"/>
    </source>
</evidence>
<dbReference type="InterPro" id="IPR019570">
    <property type="entry name" value="Connexin_CCC"/>
</dbReference>
<evidence type="ECO:0000256" key="3">
    <source>
        <dbReference type="ARBA" id="ARBA00022475"/>
    </source>
</evidence>
<evidence type="ECO:0000256" key="7">
    <source>
        <dbReference type="ARBA" id="ARBA00022989"/>
    </source>
</evidence>
<evidence type="ECO:0000259" key="11">
    <source>
        <dbReference type="SMART" id="SM01089"/>
    </source>
</evidence>
<dbReference type="Proteomes" id="UP001239994">
    <property type="component" value="Unassembled WGS sequence"/>
</dbReference>
<dbReference type="PANTHER" id="PTHR11984:SF109">
    <property type="entry name" value="CONNEXIN 28.1-RELATED"/>
    <property type="match status" value="1"/>
</dbReference>
<keyword evidence="6" id="KW-0965">Cell junction</keyword>
<dbReference type="InterPro" id="IPR038359">
    <property type="entry name" value="Connexin_N_sf"/>
</dbReference>
<feature type="transmembrane region" description="Helical" evidence="9">
    <location>
        <begin position="24"/>
        <end position="44"/>
    </location>
</feature>
<dbReference type="EMBL" id="JAROKS010000015">
    <property type="protein sequence ID" value="KAK1795614.1"/>
    <property type="molecule type" value="Genomic_DNA"/>
</dbReference>
<protein>
    <recommendedName>
        <fullName evidence="14">Gap junction protein cysteine-rich domain-containing protein</fullName>
    </recommendedName>
</protein>
<dbReference type="GO" id="GO:0005922">
    <property type="term" value="C:connexin complex"/>
    <property type="evidence" value="ECO:0007669"/>
    <property type="project" value="InterPro"/>
</dbReference>
<feature type="domain" description="Connexin cysteine-rich" evidence="11">
    <location>
        <begin position="139"/>
        <end position="205"/>
    </location>
</feature>
<feature type="transmembrane region" description="Helical" evidence="9">
    <location>
        <begin position="76"/>
        <end position="94"/>
    </location>
</feature>
<feature type="domain" description="Connexin N-terminal" evidence="10">
    <location>
        <begin position="42"/>
        <end position="75"/>
    </location>
</feature>
<dbReference type="SMART" id="SM01089">
    <property type="entry name" value="Connexin_CCC"/>
    <property type="match status" value="1"/>
</dbReference>
<evidence type="ECO:0000313" key="13">
    <source>
        <dbReference type="Proteomes" id="UP001239994"/>
    </source>
</evidence>
<feature type="transmembrane region" description="Helical" evidence="9">
    <location>
        <begin position="133"/>
        <end position="154"/>
    </location>
</feature>
<proteinExistence type="predicted"/>
<evidence type="ECO:0000256" key="1">
    <source>
        <dbReference type="ARBA" id="ARBA00004610"/>
    </source>
</evidence>
<evidence type="ECO:0000256" key="9">
    <source>
        <dbReference type="SAM" id="Phobius"/>
    </source>
</evidence>
<comment type="caution">
    <text evidence="12">The sequence shown here is derived from an EMBL/GenBank/DDBJ whole genome shotgun (WGS) entry which is preliminary data.</text>
</comment>
<gene>
    <name evidence="12" type="ORF">P4O66_001107</name>
</gene>
<dbReference type="PRINTS" id="PR00206">
    <property type="entry name" value="CONNEXIN"/>
</dbReference>
<evidence type="ECO:0000256" key="8">
    <source>
        <dbReference type="ARBA" id="ARBA00023136"/>
    </source>
</evidence>
<dbReference type="InterPro" id="IPR013092">
    <property type="entry name" value="Connexin_N"/>
</dbReference>
<keyword evidence="3" id="KW-1003">Cell membrane</keyword>
<evidence type="ECO:0000256" key="4">
    <source>
        <dbReference type="ARBA" id="ARBA00022692"/>
    </source>
</evidence>
<sequence>MDYRGLVAKCVEEVLTHSTVISRVWLTVLFIFRVLMLMVGMVGLTPTIPEISCHTQQPGCTQACYDSFFYVLPIRFFWTQLIFVSTPTVLYLAYAMHDIYRAGHFTGVPPKHTKPKADVNVSKSVLCGYFSQLLVKITMELAFIVGQYCLYGLVMSRELACRVYPCSHTVECILSRCTEMSIISIYMFAVACASVILNVLEGIVLLKRLRTKREKLCQRESLIFMFDRCSKKCCPNTGY</sequence>
<dbReference type="PANTHER" id="PTHR11984">
    <property type="entry name" value="CONNEXIN"/>
    <property type="match status" value="1"/>
</dbReference>
<evidence type="ECO:0000256" key="5">
    <source>
        <dbReference type="ARBA" id="ARBA00022868"/>
    </source>
</evidence>
<dbReference type="GO" id="GO:0005243">
    <property type="term" value="F:gap junction channel activity"/>
    <property type="evidence" value="ECO:0007669"/>
    <property type="project" value="TreeGrafter"/>
</dbReference>
<keyword evidence="8 9" id="KW-0472">Membrane</keyword>
<evidence type="ECO:0000313" key="12">
    <source>
        <dbReference type="EMBL" id="KAK1795614.1"/>
    </source>
</evidence>
<dbReference type="GO" id="GO:0007267">
    <property type="term" value="P:cell-cell signaling"/>
    <property type="evidence" value="ECO:0007669"/>
    <property type="project" value="TreeGrafter"/>
</dbReference>
<keyword evidence="5" id="KW-0303">Gap junction</keyword>
<keyword evidence="7 9" id="KW-1133">Transmembrane helix</keyword>
<dbReference type="InterPro" id="IPR000500">
    <property type="entry name" value="Connexin"/>
</dbReference>
<feature type="transmembrane region" description="Helical" evidence="9">
    <location>
        <begin position="183"/>
        <end position="206"/>
    </location>
</feature>
<evidence type="ECO:0008006" key="14">
    <source>
        <dbReference type="Google" id="ProtNLM"/>
    </source>
</evidence>
<keyword evidence="13" id="KW-1185">Reference proteome</keyword>
<comment type="subcellular location">
    <subcellularLocation>
        <location evidence="1">Cell junction</location>
        <location evidence="1">Gap junction</location>
    </subcellularLocation>
    <subcellularLocation>
        <location evidence="2">Cell membrane</location>
        <topology evidence="2">Multi-pass membrane protein</topology>
    </subcellularLocation>
</comment>
<dbReference type="SMART" id="SM00037">
    <property type="entry name" value="CNX"/>
    <property type="match status" value="1"/>
</dbReference>
<keyword evidence="4 9" id="KW-0812">Transmembrane</keyword>
<evidence type="ECO:0000256" key="2">
    <source>
        <dbReference type="ARBA" id="ARBA00004651"/>
    </source>
</evidence>
<evidence type="ECO:0000256" key="6">
    <source>
        <dbReference type="ARBA" id="ARBA00022949"/>
    </source>
</evidence>
<dbReference type="PROSITE" id="PS00407">
    <property type="entry name" value="CONNEXINS_1"/>
    <property type="match status" value="1"/>
</dbReference>
<dbReference type="Pfam" id="PF00029">
    <property type="entry name" value="Connexin"/>
    <property type="match status" value="1"/>
</dbReference>
<dbReference type="InterPro" id="IPR017990">
    <property type="entry name" value="Connexin_CS"/>
</dbReference>
<name>A0AAD8ZAC7_9TELE</name>
<reference evidence="12" key="1">
    <citation type="submission" date="2023-03" db="EMBL/GenBank/DDBJ databases">
        <title>Electrophorus voltai genome.</title>
        <authorList>
            <person name="Bian C."/>
        </authorList>
    </citation>
    <scope>NUCLEOTIDE SEQUENCE</scope>
    <source>
        <strain evidence="12">CB-2022</strain>
        <tissue evidence="12">Muscle</tissue>
    </source>
</reference>
<organism evidence="12 13">
    <name type="scientific">Electrophorus voltai</name>
    <dbReference type="NCBI Taxonomy" id="2609070"/>
    <lineage>
        <taxon>Eukaryota</taxon>
        <taxon>Metazoa</taxon>
        <taxon>Chordata</taxon>
        <taxon>Craniata</taxon>
        <taxon>Vertebrata</taxon>
        <taxon>Euteleostomi</taxon>
        <taxon>Actinopterygii</taxon>
        <taxon>Neopterygii</taxon>
        <taxon>Teleostei</taxon>
        <taxon>Ostariophysi</taxon>
        <taxon>Gymnotiformes</taxon>
        <taxon>Gymnotoidei</taxon>
        <taxon>Gymnotidae</taxon>
        <taxon>Electrophorus</taxon>
    </lineage>
</organism>